<keyword evidence="1" id="KW-0472">Membrane</keyword>
<evidence type="ECO:0000313" key="2">
    <source>
        <dbReference type="EMBL" id="NGP75074.1"/>
    </source>
</evidence>
<keyword evidence="3" id="KW-1185">Reference proteome</keyword>
<accession>A0A6M1SVT9</accession>
<dbReference type="Proteomes" id="UP000473278">
    <property type="component" value="Unassembled WGS sequence"/>
</dbReference>
<reference evidence="2 3" key="1">
    <citation type="submission" date="2020-02" db="EMBL/GenBank/DDBJ databases">
        <title>Balneolaceae bacterium YR4-1, complete genome.</title>
        <authorList>
            <person name="Li Y."/>
            <person name="Wu S."/>
        </authorList>
    </citation>
    <scope>NUCLEOTIDE SEQUENCE [LARGE SCALE GENOMIC DNA]</scope>
    <source>
        <strain evidence="2 3">YR4-1</strain>
    </source>
</reference>
<evidence type="ECO:0000256" key="1">
    <source>
        <dbReference type="SAM" id="Phobius"/>
    </source>
</evidence>
<keyword evidence="1" id="KW-1133">Transmembrane helix</keyword>
<feature type="transmembrane region" description="Helical" evidence="1">
    <location>
        <begin position="16"/>
        <end position="34"/>
    </location>
</feature>
<dbReference type="AlphaFoldDB" id="A0A6M1SVT9"/>
<keyword evidence="1" id="KW-0812">Transmembrane</keyword>
<dbReference type="EMBL" id="JAALLT010000001">
    <property type="protein sequence ID" value="NGP75074.1"/>
    <property type="molecule type" value="Genomic_DNA"/>
</dbReference>
<organism evidence="2 3">
    <name type="scientific">Halalkalibaculum roseum</name>
    <dbReference type="NCBI Taxonomy" id="2709311"/>
    <lineage>
        <taxon>Bacteria</taxon>
        <taxon>Pseudomonadati</taxon>
        <taxon>Balneolota</taxon>
        <taxon>Balneolia</taxon>
        <taxon>Balneolales</taxon>
        <taxon>Balneolaceae</taxon>
        <taxon>Halalkalibaculum</taxon>
    </lineage>
</organism>
<gene>
    <name evidence="2" type="ORF">G3570_00400</name>
</gene>
<proteinExistence type="predicted"/>
<name>A0A6M1SVT9_9BACT</name>
<sequence length="154" mass="17724">MKIEPIILEVSKGWKIYQVTGGLVAIAGASYMAVKSLEIIEYAGMQAVLLAIFMVLVCLSALYSMLYGFRHRIVFQDSKMSRQGVFHTKEIPYEEISNILFTHSYWKISPPFKLLGDPKAIHIDFKYDRDKKEKATRYLKNKFERKGGPKVVKQ</sequence>
<dbReference type="RefSeq" id="WP_165138062.1">
    <property type="nucleotide sequence ID" value="NZ_JAALLT010000001.1"/>
</dbReference>
<evidence type="ECO:0000313" key="3">
    <source>
        <dbReference type="Proteomes" id="UP000473278"/>
    </source>
</evidence>
<comment type="caution">
    <text evidence="2">The sequence shown here is derived from an EMBL/GenBank/DDBJ whole genome shotgun (WGS) entry which is preliminary data.</text>
</comment>
<protein>
    <submittedName>
        <fullName evidence="2">Uncharacterized protein</fullName>
    </submittedName>
</protein>
<feature type="transmembrane region" description="Helical" evidence="1">
    <location>
        <begin position="46"/>
        <end position="69"/>
    </location>
</feature>